<proteinExistence type="predicted"/>
<feature type="signal peptide" evidence="1">
    <location>
        <begin position="1"/>
        <end position="22"/>
    </location>
</feature>
<dbReference type="RefSeq" id="WP_136395294.1">
    <property type="nucleotide sequence ID" value="NZ_SSND01000004.1"/>
</dbReference>
<organism evidence="2 3">
    <name type="scientific">Aliigemmobacter aestuarii</name>
    <dbReference type="NCBI Taxonomy" id="1445661"/>
    <lineage>
        <taxon>Bacteria</taxon>
        <taxon>Pseudomonadati</taxon>
        <taxon>Pseudomonadota</taxon>
        <taxon>Alphaproteobacteria</taxon>
        <taxon>Rhodobacterales</taxon>
        <taxon>Paracoccaceae</taxon>
        <taxon>Aliigemmobacter</taxon>
    </lineage>
</organism>
<dbReference type="EMBL" id="SSND01000004">
    <property type="protein sequence ID" value="THD82186.1"/>
    <property type="molecule type" value="Genomic_DNA"/>
</dbReference>
<name>A0A4S3MJQ5_9RHOB</name>
<comment type="caution">
    <text evidence="2">The sequence shown here is derived from an EMBL/GenBank/DDBJ whole genome shotgun (WGS) entry which is preliminary data.</text>
</comment>
<dbReference type="AlphaFoldDB" id="A0A4S3MJQ5"/>
<accession>A0A4S3MJQ5</accession>
<dbReference type="OrthoDB" id="7774376at2"/>
<reference evidence="2 3" key="1">
    <citation type="submission" date="2019-04" db="EMBL/GenBank/DDBJ databases">
        <title>Draft genome sequence of Gemmobacter aestuarii sp. nov.</title>
        <authorList>
            <person name="Hameed A."/>
            <person name="Lin S.-Y."/>
            <person name="Shahina M."/>
            <person name="Lai W.-A."/>
            <person name="Young C.-C."/>
        </authorList>
    </citation>
    <scope>NUCLEOTIDE SEQUENCE [LARGE SCALE GENOMIC DNA]</scope>
    <source>
        <strain evidence="2 3">CC-PW-75</strain>
    </source>
</reference>
<feature type="chain" id="PRO_5020397364" evidence="1">
    <location>
        <begin position="23"/>
        <end position="145"/>
    </location>
</feature>
<keyword evidence="3" id="KW-1185">Reference proteome</keyword>
<evidence type="ECO:0000256" key="1">
    <source>
        <dbReference type="SAM" id="SignalP"/>
    </source>
</evidence>
<evidence type="ECO:0000313" key="2">
    <source>
        <dbReference type="EMBL" id="THD82186.1"/>
    </source>
</evidence>
<sequence>MRLARMIGIAVLALATAAPVAAETVVIANDGGGNINDYRARRAALARVEAVEIRGKCLSACVIFTTLPNACIGRGARIGFHGTLPKSGIPAVDYWLDMRMGEFLRGEARRLYEREWRHLGGRDEFHVISAQEYKRLDPQIRICKR</sequence>
<keyword evidence="1" id="KW-0732">Signal</keyword>
<evidence type="ECO:0000313" key="3">
    <source>
        <dbReference type="Proteomes" id="UP000309450"/>
    </source>
</evidence>
<protein>
    <submittedName>
        <fullName evidence="2">Uncharacterized protein</fullName>
    </submittedName>
</protein>
<gene>
    <name evidence="2" type="ORF">E7811_13990</name>
</gene>
<dbReference type="Proteomes" id="UP000309450">
    <property type="component" value="Unassembled WGS sequence"/>
</dbReference>